<proteinExistence type="predicted"/>
<reference evidence="2 5" key="1">
    <citation type="journal article" date="2019" name="Int. J. Syst. Evol. Microbiol.">
        <title>The Global Catalogue of Microorganisms (GCM) 10K type strain sequencing project: providing services to taxonomists for standard genome sequencing and annotation.</title>
        <authorList>
            <consortium name="The Broad Institute Genomics Platform"/>
            <consortium name="The Broad Institute Genome Sequencing Center for Infectious Disease"/>
            <person name="Wu L."/>
            <person name="Ma J."/>
        </authorList>
    </citation>
    <scope>NUCLEOTIDE SEQUENCE [LARGE SCALE GENOMIC DNA]</scope>
    <source>
        <strain evidence="2 5">JCM 10667</strain>
    </source>
</reference>
<evidence type="ECO:0000313" key="5">
    <source>
        <dbReference type="Proteomes" id="UP001501427"/>
    </source>
</evidence>
<evidence type="ECO:0000313" key="4">
    <source>
        <dbReference type="Proteomes" id="UP000549343"/>
    </source>
</evidence>
<evidence type="ECO:0000313" key="2">
    <source>
        <dbReference type="EMBL" id="GAA0558892.1"/>
    </source>
</evidence>
<sequence>MGESSAESGPGEFDHYTTALLFGGPERVVQVAVLMLHEQRRIRISRATRRVEVVRREPAGPEREDDPVQAAVLGEIPRVGRPLGQVIAAVARSPEVRAIADAMRETGLMRGRRLRPTRDGRALRRMIAEERDASRPGRLAVLGPAGVEETRLREILEADDPEPLDLPHYRARSRWYTGTGGAYSGGSGLGGSGEGDFGGGDSGGGGGGGGGGD</sequence>
<dbReference type="EMBL" id="JACHMV010000001">
    <property type="protein sequence ID" value="MBB4774245.1"/>
    <property type="molecule type" value="Genomic_DNA"/>
</dbReference>
<dbReference type="InterPro" id="IPR026467">
    <property type="entry name" value="Ser/Gly_Cys_C_dom"/>
</dbReference>
<gene>
    <name evidence="3" type="ORF">F4557_002663</name>
    <name evidence="2" type="ORF">GCM10009546_21200</name>
</gene>
<keyword evidence="5" id="KW-1185">Reference proteome</keyword>
<evidence type="ECO:0000313" key="3">
    <source>
        <dbReference type="EMBL" id="MBB4774245.1"/>
    </source>
</evidence>
<organism evidence="3 4">
    <name type="scientific">Actinomadura livida</name>
    <dbReference type="NCBI Taxonomy" id="79909"/>
    <lineage>
        <taxon>Bacteria</taxon>
        <taxon>Bacillati</taxon>
        <taxon>Actinomycetota</taxon>
        <taxon>Actinomycetes</taxon>
        <taxon>Streptosporangiales</taxon>
        <taxon>Thermomonosporaceae</taxon>
        <taxon>Actinomadura</taxon>
    </lineage>
</organism>
<dbReference type="EMBL" id="BAAAHD010000020">
    <property type="protein sequence ID" value="GAA0558892.1"/>
    <property type="molecule type" value="Genomic_DNA"/>
</dbReference>
<protein>
    <submittedName>
        <fullName evidence="3">Putative membrane protein YgcG</fullName>
    </submittedName>
</protein>
<dbReference type="AlphaFoldDB" id="A0A7W7MXY2"/>
<reference evidence="2" key="3">
    <citation type="submission" date="2023-12" db="EMBL/GenBank/DDBJ databases">
        <authorList>
            <person name="Sun Q."/>
            <person name="Inoue M."/>
        </authorList>
    </citation>
    <scope>NUCLEOTIDE SEQUENCE</scope>
    <source>
        <strain evidence="2">JCM 10667</strain>
    </source>
</reference>
<reference evidence="3 4" key="2">
    <citation type="submission" date="2020-08" db="EMBL/GenBank/DDBJ databases">
        <title>Sequencing the genomes of 1000 actinobacteria strains.</title>
        <authorList>
            <person name="Klenk H.-P."/>
        </authorList>
    </citation>
    <scope>NUCLEOTIDE SEQUENCE [LARGE SCALE GENOMIC DNA]</scope>
    <source>
        <strain evidence="3 4">DSM 44772</strain>
    </source>
</reference>
<dbReference type="RefSeq" id="WP_184882816.1">
    <property type="nucleotide sequence ID" value="NZ_BAAAHD010000020.1"/>
</dbReference>
<dbReference type="Proteomes" id="UP000549343">
    <property type="component" value="Unassembled WGS sequence"/>
</dbReference>
<evidence type="ECO:0000256" key="1">
    <source>
        <dbReference type="SAM" id="MobiDB-lite"/>
    </source>
</evidence>
<comment type="caution">
    <text evidence="3">The sequence shown here is derived from an EMBL/GenBank/DDBJ whole genome shotgun (WGS) entry which is preliminary data.</text>
</comment>
<accession>A0A7W7MXY2</accession>
<dbReference type="NCBIfam" id="TIGR04222">
    <property type="entry name" value="near_uncomplex"/>
    <property type="match status" value="1"/>
</dbReference>
<name>A0A7W7MXY2_9ACTN</name>
<dbReference type="Proteomes" id="UP001501427">
    <property type="component" value="Unassembled WGS sequence"/>
</dbReference>
<feature type="region of interest" description="Disordered" evidence="1">
    <location>
        <begin position="180"/>
        <end position="213"/>
    </location>
</feature>